<proteinExistence type="predicted"/>
<name>A0A1U7EVH3_NATPD</name>
<dbReference type="NCBIfam" id="TIGR00229">
    <property type="entry name" value="sensory_box"/>
    <property type="match status" value="1"/>
</dbReference>
<dbReference type="InterPro" id="IPR031621">
    <property type="entry name" value="HisKA_7TM"/>
</dbReference>
<dbReference type="InterPro" id="IPR003594">
    <property type="entry name" value="HATPase_dom"/>
</dbReference>
<dbReference type="EMBL" id="CR936257">
    <property type="protein sequence ID" value="CAI49032.1"/>
    <property type="molecule type" value="Genomic_DNA"/>
</dbReference>
<dbReference type="Gene3D" id="3.30.450.40">
    <property type="match status" value="1"/>
</dbReference>
<dbReference type="Pfam" id="PF00989">
    <property type="entry name" value="PAS"/>
    <property type="match status" value="1"/>
</dbReference>
<dbReference type="eggNOG" id="arCOG02327">
    <property type="taxonomic scope" value="Archaea"/>
</dbReference>
<dbReference type="InterPro" id="IPR050980">
    <property type="entry name" value="2C_sensor_his_kinase"/>
</dbReference>
<feature type="transmembrane region" description="Helical" evidence="7">
    <location>
        <begin position="6"/>
        <end position="28"/>
    </location>
</feature>
<evidence type="ECO:0000256" key="4">
    <source>
        <dbReference type="ARBA" id="ARBA00022741"/>
    </source>
</evidence>
<organism evidence="11 12">
    <name type="scientific">Natronomonas pharaonis (strain ATCC 35678 / DSM 2160 / CIP 103997 / JCM 8858 / NBRC 14720 / NCIMB 2260 / Gabara)</name>
    <name type="common">Halobacterium pharaonis</name>
    <dbReference type="NCBI Taxonomy" id="348780"/>
    <lineage>
        <taxon>Archaea</taxon>
        <taxon>Methanobacteriati</taxon>
        <taxon>Methanobacteriota</taxon>
        <taxon>Stenosarchaea group</taxon>
        <taxon>Halobacteria</taxon>
        <taxon>Halobacteriales</taxon>
        <taxon>Natronomonadaceae</taxon>
        <taxon>Natronomonas</taxon>
    </lineage>
</organism>
<dbReference type="InterPro" id="IPR029016">
    <property type="entry name" value="GAF-like_dom_sf"/>
</dbReference>
<comment type="catalytic activity">
    <reaction evidence="1">
        <text>ATP + protein L-histidine = ADP + protein N-phospho-L-histidine.</text>
        <dbReference type="EC" id="2.7.13.3"/>
    </reaction>
</comment>
<dbReference type="HOGENOM" id="CLU_328084_0_0_2"/>
<dbReference type="PANTHER" id="PTHR44936:SF10">
    <property type="entry name" value="SENSOR PROTEIN RSTB"/>
    <property type="match status" value="1"/>
</dbReference>
<keyword evidence="7" id="KW-0472">Membrane</keyword>
<keyword evidence="7" id="KW-1133">Transmembrane helix</keyword>
<dbReference type="CDD" id="cd00075">
    <property type="entry name" value="HATPase"/>
    <property type="match status" value="1"/>
</dbReference>
<dbReference type="PROSITE" id="PS50109">
    <property type="entry name" value="HIS_KIN"/>
    <property type="match status" value="1"/>
</dbReference>
<dbReference type="InterPro" id="IPR013767">
    <property type="entry name" value="PAS_fold"/>
</dbReference>
<evidence type="ECO:0000259" key="8">
    <source>
        <dbReference type="PROSITE" id="PS50109"/>
    </source>
</evidence>
<dbReference type="SMART" id="SM00387">
    <property type="entry name" value="HATPase_c"/>
    <property type="match status" value="1"/>
</dbReference>
<keyword evidence="6" id="KW-0067">ATP-binding</keyword>
<keyword evidence="4" id="KW-0547">Nucleotide-binding</keyword>
<evidence type="ECO:0000313" key="12">
    <source>
        <dbReference type="Proteomes" id="UP000002698"/>
    </source>
</evidence>
<feature type="transmembrane region" description="Helical" evidence="7">
    <location>
        <begin position="71"/>
        <end position="92"/>
    </location>
</feature>
<feature type="domain" description="PAS" evidence="9">
    <location>
        <begin position="520"/>
        <end position="564"/>
    </location>
</feature>
<dbReference type="SUPFAM" id="SSF55874">
    <property type="entry name" value="ATPase domain of HSP90 chaperone/DNA topoisomerase II/histidine kinase"/>
    <property type="match status" value="1"/>
</dbReference>
<dbReference type="PROSITE" id="PS50112">
    <property type="entry name" value="PAS"/>
    <property type="match status" value="1"/>
</dbReference>
<evidence type="ECO:0000259" key="10">
    <source>
        <dbReference type="PROSITE" id="PS50113"/>
    </source>
</evidence>
<dbReference type="KEGG" id="nph:NP_1882A"/>
<dbReference type="SUPFAM" id="SSF55785">
    <property type="entry name" value="PYP-like sensor domain (PAS domain)"/>
    <property type="match status" value="1"/>
</dbReference>
<dbReference type="CDD" id="cd00130">
    <property type="entry name" value="PAS"/>
    <property type="match status" value="1"/>
</dbReference>
<dbReference type="STRING" id="348780.NP_1882A"/>
<dbReference type="GO" id="GO:0004673">
    <property type="term" value="F:protein histidine kinase activity"/>
    <property type="evidence" value="ECO:0007669"/>
    <property type="project" value="UniProtKB-EC"/>
</dbReference>
<dbReference type="AlphaFoldDB" id="A0A1U7EVH3"/>
<evidence type="ECO:0000256" key="1">
    <source>
        <dbReference type="ARBA" id="ARBA00000085"/>
    </source>
</evidence>
<feature type="domain" description="PAC" evidence="10">
    <location>
        <begin position="591"/>
        <end position="645"/>
    </location>
</feature>
<dbReference type="Pfam" id="PF13188">
    <property type="entry name" value="PAS_8"/>
    <property type="match status" value="1"/>
</dbReference>
<dbReference type="PROSITE" id="PS50113">
    <property type="entry name" value="PAC"/>
    <property type="match status" value="1"/>
</dbReference>
<dbReference type="Pfam" id="PF02518">
    <property type="entry name" value="HATPase_c"/>
    <property type="match status" value="1"/>
</dbReference>
<sequence>MDAIMIQQGYIAVFALTGVVCLLAATTVRSFTNPDVRRGLVGLLALNGFWSLATAVQLATTAHPVARAMHILALVLGIATVFAWLAFASAYSGREYHRQRTLQAAGAFVYLAIVAVKVSNPLHGLYFATSVVADPFAHIAISYHAFHWFVTGFAYTAAGVGFLWLFESFNRNSAGGTAEWSARPAALYVLVAATALPIVPYGLSSYSDLLIRTNYEPLGVAVFALGVSLYARAEFRRHSSPSHSALVDGLSDGGLLVDESETVINANERAAEILGRSYVPRVPLAELDTELASLETGETTRITRSVGGDERVFETHRLTAEDSPIAAEMVTLKDVTRVSRLEQLMGIHRDINEALIDAAEPWQFVRELPDQFAAIDAYEFVWLYPVADDSSDGSLDSSSWTAPDDSLDDGFGAVAGDAAAYPRWADAEASSTEPVLTAAARRQATRVGVSKTDAEWARRLSERGVTDCLAVPVAVTDEQPVVLGVYTTDSNGFDAAETQLIEEICRLVPEAVRRITAHRDALRYKEAITHTATAVFITDTDGTIEYVNPAFERLTGYSKREAIGSTPSMLQSGDMDDDYYDQLWDTINAGEVFKERITNKTKHGDRYIAEQTISPILDDDGSPSAFVAIQFEVTNRMLREQRLSVLHRVLRHNLRTNLNVIDGHATLVEDQLDAAADADTTLEAANDSLETIRAHTTKLADQSATAQRIEQALSNDRSGRTCLPVAELATTARETAERLGGTCEVAVRMDRCRQIDAELRQVVEELVENAVVHNDAPPAEATVRLTLEQDGNELVLVIEDDGPGIPDTELVFTEEGTEEPLHHSSGLDVWLVKWLVVSIGGSVTVSTDDDGTSVRVAVPIRSPDAAEPEAAQTGLD</sequence>
<dbReference type="InterPro" id="IPR005467">
    <property type="entry name" value="His_kinase_dom"/>
</dbReference>
<keyword evidence="5 11" id="KW-0418">Kinase</keyword>
<dbReference type="Pfam" id="PF16927">
    <property type="entry name" value="HisKA_7TM"/>
    <property type="match status" value="1"/>
</dbReference>
<dbReference type="Gene3D" id="3.30.565.10">
    <property type="entry name" value="Histidine kinase-like ATPase, C-terminal domain"/>
    <property type="match status" value="1"/>
</dbReference>
<evidence type="ECO:0000256" key="2">
    <source>
        <dbReference type="ARBA" id="ARBA00012438"/>
    </source>
</evidence>
<evidence type="ECO:0000256" key="3">
    <source>
        <dbReference type="ARBA" id="ARBA00022679"/>
    </source>
</evidence>
<feature type="transmembrane region" description="Helical" evidence="7">
    <location>
        <begin position="146"/>
        <end position="165"/>
    </location>
</feature>
<evidence type="ECO:0000256" key="7">
    <source>
        <dbReference type="SAM" id="Phobius"/>
    </source>
</evidence>
<keyword evidence="12" id="KW-1185">Reference proteome</keyword>
<dbReference type="SUPFAM" id="SSF55781">
    <property type="entry name" value="GAF domain-like"/>
    <property type="match status" value="1"/>
</dbReference>
<feature type="domain" description="Histidine kinase" evidence="8">
    <location>
        <begin position="758"/>
        <end position="862"/>
    </location>
</feature>
<dbReference type="eggNOG" id="arCOG02364">
    <property type="taxonomic scope" value="Archaea"/>
</dbReference>
<protein>
    <recommendedName>
        <fullName evidence="2">histidine kinase</fullName>
        <ecNumber evidence="2">2.7.13.3</ecNumber>
    </recommendedName>
</protein>
<dbReference type="Proteomes" id="UP000002698">
    <property type="component" value="Chromosome"/>
</dbReference>
<dbReference type="Gene3D" id="3.30.450.20">
    <property type="entry name" value="PAS domain"/>
    <property type="match status" value="1"/>
</dbReference>
<dbReference type="InterPro" id="IPR000700">
    <property type="entry name" value="PAS-assoc_C"/>
</dbReference>
<dbReference type="SMART" id="SM00091">
    <property type="entry name" value="PAS"/>
    <property type="match status" value="2"/>
</dbReference>
<dbReference type="PANTHER" id="PTHR44936">
    <property type="entry name" value="SENSOR PROTEIN CREC"/>
    <property type="match status" value="1"/>
</dbReference>
<dbReference type="InterPro" id="IPR035965">
    <property type="entry name" value="PAS-like_dom_sf"/>
</dbReference>
<feature type="transmembrane region" description="Helical" evidence="7">
    <location>
        <begin position="185"/>
        <end position="203"/>
    </location>
</feature>
<dbReference type="EC" id="2.7.13.3" evidence="2"/>
<accession>A0A1U7EVH3</accession>
<feature type="transmembrane region" description="Helical" evidence="7">
    <location>
        <begin position="104"/>
        <end position="126"/>
    </location>
</feature>
<gene>
    <name evidence="11" type="ordered locus">NP_1882A</name>
</gene>
<keyword evidence="7" id="KW-0812">Transmembrane</keyword>
<reference evidence="11 12" key="1">
    <citation type="journal article" date="2005" name="Genome Res.">
        <title>Living with two extremes: conclusions from the genome sequence of Natronomonas pharaonis.</title>
        <authorList>
            <person name="Falb M."/>
            <person name="Pfeiffer F."/>
            <person name="Palm P."/>
            <person name="Rodewald K."/>
            <person name="Hickmann V."/>
            <person name="Tittor J."/>
            <person name="Oesterhelt D."/>
        </authorList>
    </citation>
    <scope>NUCLEOTIDE SEQUENCE [LARGE SCALE GENOMIC DNA]</scope>
    <source>
        <strain evidence="12">ATCC 35678 / DSM 2160 / CIP 103997 / JCM 8858 / NBRC 14720 / NCIMB 2260 / Gabara</strain>
    </source>
</reference>
<dbReference type="InterPro" id="IPR036890">
    <property type="entry name" value="HATPase_C_sf"/>
</dbReference>
<dbReference type="EnsemblBacteria" id="CAI49032">
    <property type="protein sequence ID" value="CAI49032"/>
    <property type="gene ID" value="NP_1882A"/>
</dbReference>
<evidence type="ECO:0000256" key="5">
    <source>
        <dbReference type="ARBA" id="ARBA00022777"/>
    </source>
</evidence>
<dbReference type="GO" id="GO:0005524">
    <property type="term" value="F:ATP binding"/>
    <property type="evidence" value="ECO:0007669"/>
    <property type="project" value="UniProtKB-KW"/>
</dbReference>
<evidence type="ECO:0000256" key="6">
    <source>
        <dbReference type="ARBA" id="ARBA00022840"/>
    </source>
</evidence>
<keyword evidence="3 11" id="KW-0808">Transferase</keyword>
<dbReference type="InterPro" id="IPR000014">
    <property type="entry name" value="PAS"/>
</dbReference>
<evidence type="ECO:0000313" key="11">
    <source>
        <dbReference type="EMBL" id="CAI49032.1"/>
    </source>
</evidence>
<feature type="transmembrane region" description="Helical" evidence="7">
    <location>
        <begin position="40"/>
        <end position="59"/>
    </location>
</feature>
<evidence type="ECO:0000259" key="9">
    <source>
        <dbReference type="PROSITE" id="PS50112"/>
    </source>
</evidence>
<dbReference type="GO" id="GO:0006355">
    <property type="term" value="P:regulation of DNA-templated transcription"/>
    <property type="evidence" value="ECO:0007669"/>
    <property type="project" value="InterPro"/>
</dbReference>